<gene>
    <name evidence="2" type="ORF">VNO77_02187</name>
</gene>
<name>A0AAN9MSI3_CANGL</name>
<sequence>MVASETEKYVLHIKGKDSHNRLHGQLTVSLDFAQMAINQNINFNSSGARKAETNNQKQGLTGSNNNN</sequence>
<organism evidence="2 3">
    <name type="scientific">Canavalia gladiata</name>
    <name type="common">Sword bean</name>
    <name type="synonym">Dolichos gladiatus</name>
    <dbReference type="NCBI Taxonomy" id="3824"/>
    <lineage>
        <taxon>Eukaryota</taxon>
        <taxon>Viridiplantae</taxon>
        <taxon>Streptophyta</taxon>
        <taxon>Embryophyta</taxon>
        <taxon>Tracheophyta</taxon>
        <taxon>Spermatophyta</taxon>
        <taxon>Magnoliopsida</taxon>
        <taxon>eudicotyledons</taxon>
        <taxon>Gunneridae</taxon>
        <taxon>Pentapetalae</taxon>
        <taxon>rosids</taxon>
        <taxon>fabids</taxon>
        <taxon>Fabales</taxon>
        <taxon>Fabaceae</taxon>
        <taxon>Papilionoideae</taxon>
        <taxon>50 kb inversion clade</taxon>
        <taxon>NPAAA clade</taxon>
        <taxon>indigoferoid/millettioid clade</taxon>
        <taxon>Phaseoleae</taxon>
        <taxon>Canavalia</taxon>
    </lineage>
</organism>
<feature type="region of interest" description="Disordered" evidence="1">
    <location>
        <begin position="47"/>
        <end position="67"/>
    </location>
</feature>
<reference evidence="2 3" key="1">
    <citation type="submission" date="2024-01" db="EMBL/GenBank/DDBJ databases">
        <title>The genomes of 5 underutilized Papilionoideae crops provide insights into root nodulation and disease resistanc.</title>
        <authorList>
            <person name="Jiang F."/>
        </authorList>
    </citation>
    <scope>NUCLEOTIDE SEQUENCE [LARGE SCALE GENOMIC DNA]</scope>
    <source>
        <strain evidence="2">LVBAO_FW01</strain>
        <tissue evidence="2">Leaves</tissue>
    </source>
</reference>
<evidence type="ECO:0000313" key="3">
    <source>
        <dbReference type="Proteomes" id="UP001367508"/>
    </source>
</evidence>
<evidence type="ECO:0000313" key="2">
    <source>
        <dbReference type="EMBL" id="KAK7360205.1"/>
    </source>
</evidence>
<dbReference type="Proteomes" id="UP001367508">
    <property type="component" value="Unassembled WGS sequence"/>
</dbReference>
<dbReference type="EMBL" id="JAYMYQ010000001">
    <property type="protein sequence ID" value="KAK7360205.1"/>
    <property type="molecule type" value="Genomic_DNA"/>
</dbReference>
<keyword evidence="3" id="KW-1185">Reference proteome</keyword>
<comment type="caution">
    <text evidence="2">The sequence shown here is derived from an EMBL/GenBank/DDBJ whole genome shotgun (WGS) entry which is preliminary data.</text>
</comment>
<evidence type="ECO:0000256" key="1">
    <source>
        <dbReference type="SAM" id="MobiDB-lite"/>
    </source>
</evidence>
<protein>
    <submittedName>
        <fullName evidence="2">Uncharacterized protein</fullName>
    </submittedName>
</protein>
<accession>A0AAN9MSI3</accession>
<dbReference type="AlphaFoldDB" id="A0AAN9MSI3"/>
<proteinExistence type="predicted"/>